<dbReference type="KEGG" id="rrz:CS378_10460"/>
<reference evidence="1 2" key="1">
    <citation type="journal article" date="2014" name="Genome Announc.">
        <title>Draft Genome Sequence of Propane- and Butane-Oxidizing Actinobacterium Rhodococcus ruber IEGM 231.</title>
        <authorList>
            <person name="Ivshina I.B."/>
            <person name="Kuyukina M.S."/>
            <person name="Krivoruchko A.V."/>
            <person name="Barbe V."/>
            <person name="Fischer C."/>
        </authorList>
    </citation>
    <scope>NUCLEOTIDE SEQUENCE [LARGE SCALE GENOMIC DNA]</scope>
</reference>
<evidence type="ECO:0000313" key="1">
    <source>
        <dbReference type="EMBL" id="CDZ87386.1"/>
    </source>
</evidence>
<dbReference type="AlphaFoldDB" id="A0A098BI40"/>
<dbReference type="OrthoDB" id="4485313at2"/>
<name>A0A098BI40_9NOCA</name>
<proteinExistence type="predicted"/>
<protein>
    <submittedName>
        <fullName evidence="1">Uncharacterized protein</fullName>
    </submittedName>
</protein>
<dbReference type="RefSeq" id="WP_010593316.1">
    <property type="nucleotide sequence ID" value="NZ_CP024315.1"/>
</dbReference>
<sequence length="369" mass="41135">MIQHGIVIADHHQFVLGTPTGETYLPEETGSVIEVGPNFATVMTGIASGPVRLTVDVLDSEPEAPVGIEGWGVIEEATVEFTASAHVLTLDGMKAPDFRKLPIKRGPHRFRVFGRGRDSYTGQSVTEPTEDYLVQVWQTTQPREMARLHKCDAAWDQSIVTHPKRNWWDPDPAGDATLYVKYGYDRMAQWAKDEAIRWGGRPPSDKLRANYYAMGIAGLDRPLADAITRARSPKLRRIAAWAARRAYTTAGIAEIEWIRPALAALDRDEPLPHPFGEHESQALRQAFDDDPAIDTTVTGNDVENAEVSAALRGMHVVSTAVKPDPLNAAFHCLDIAAKTEDSNYASLIKDLRREFFPKLMPVEQYKRWI</sequence>
<dbReference type="EMBL" id="CCSD01000032">
    <property type="protein sequence ID" value="CDZ87386.1"/>
    <property type="molecule type" value="Genomic_DNA"/>
</dbReference>
<dbReference type="Proteomes" id="UP000042997">
    <property type="component" value="Unassembled WGS sequence"/>
</dbReference>
<organism evidence="1 2">
    <name type="scientific">Rhodococcus ruber</name>
    <dbReference type="NCBI Taxonomy" id="1830"/>
    <lineage>
        <taxon>Bacteria</taxon>
        <taxon>Bacillati</taxon>
        <taxon>Actinomycetota</taxon>
        <taxon>Actinomycetes</taxon>
        <taxon>Mycobacteriales</taxon>
        <taxon>Nocardiaceae</taxon>
        <taxon>Rhodococcus</taxon>
    </lineage>
</organism>
<evidence type="ECO:0000313" key="2">
    <source>
        <dbReference type="Proteomes" id="UP000042997"/>
    </source>
</evidence>
<accession>A0A098BI40</accession>
<gene>
    <name evidence="1" type="ORF">RHRU231_230214</name>
</gene>